<dbReference type="InterPro" id="IPR002539">
    <property type="entry name" value="MaoC-like_dom"/>
</dbReference>
<comment type="caution">
    <text evidence="3">The sequence shown here is derived from an EMBL/GenBank/DDBJ whole genome shotgun (WGS) entry which is preliminary data.</text>
</comment>
<evidence type="ECO:0000313" key="4">
    <source>
        <dbReference type="Proteomes" id="UP001596395"/>
    </source>
</evidence>
<dbReference type="RefSeq" id="WP_336349267.1">
    <property type="nucleotide sequence ID" value="NZ_JAZAQL010000001.1"/>
</dbReference>
<dbReference type="InterPro" id="IPR029069">
    <property type="entry name" value="HotDog_dom_sf"/>
</dbReference>
<dbReference type="PROSITE" id="PS51371">
    <property type="entry name" value="CBS"/>
    <property type="match status" value="2"/>
</dbReference>
<dbReference type="InterPro" id="IPR000644">
    <property type="entry name" value="CBS_dom"/>
</dbReference>
<dbReference type="GO" id="GO:0016836">
    <property type="term" value="F:hydro-lyase activity"/>
    <property type="evidence" value="ECO:0007669"/>
    <property type="project" value="UniProtKB-ARBA"/>
</dbReference>
<keyword evidence="4" id="KW-1185">Reference proteome</keyword>
<dbReference type="AlphaFoldDB" id="A0ABD5VF26"/>
<sequence>MLVDIAVADVMTEPVETISPDSSLAAAASRLAEGYGSLVVAGNGDAVGIITKSDVVRAFAAGDTEGSVRDAMSAPALSVHASDDLADAAKVLGDADVGQVVVVDDAGDVVGVLSATTVVDYVPAIARRHAVPGAADVPVGEDAVGAADDAVRVGDRDRYGHVRKPGRVDTAYEEGDWAFEWDGGDGIRVGNVARFSKPVTESDVEEFAHATGDTNRLHLDDEFAAGTRFGRRIAHGVLTLGLVSAALARMPGAIIYLSQDCSYLGPVDLGERCMATCEVVDALGDDKYRLDVAVQDGDGEMLLEGGSTVLVDDIPA</sequence>
<dbReference type="SMART" id="SM00116">
    <property type="entry name" value="CBS"/>
    <property type="match status" value="2"/>
</dbReference>
<name>A0ABD5VF26_9EURY</name>
<keyword evidence="1" id="KW-0129">CBS domain</keyword>
<evidence type="ECO:0000313" key="3">
    <source>
        <dbReference type="EMBL" id="MFC6952278.1"/>
    </source>
</evidence>
<protein>
    <submittedName>
        <fullName evidence="3">CBS domain-containing protein</fullName>
    </submittedName>
</protein>
<dbReference type="Gene3D" id="3.10.129.10">
    <property type="entry name" value="Hotdog Thioesterase"/>
    <property type="match status" value="1"/>
</dbReference>
<accession>A0ABD5VF26</accession>
<evidence type="ECO:0000259" key="2">
    <source>
        <dbReference type="PROSITE" id="PS51371"/>
    </source>
</evidence>
<evidence type="ECO:0000256" key="1">
    <source>
        <dbReference type="PROSITE-ProRule" id="PRU00703"/>
    </source>
</evidence>
<dbReference type="Pfam" id="PF01575">
    <property type="entry name" value="MaoC_dehydratas"/>
    <property type="match status" value="1"/>
</dbReference>
<dbReference type="SUPFAM" id="SSF54637">
    <property type="entry name" value="Thioesterase/thiol ester dehydrase-isomerase"/>
    <property type="match status" value="1"/>
</dbReference>
<dbReference type="InterPro" id="IPR050965">
    <property type="entry name" value="UPF0336/Enoyl-CoA_hydratase"/>
</dbReference>
<gene>
    <name evidence="3" type="ORF">ACFQGB_05335</name>
</gene>
<dbReference type="CDD" id="cd03449">
    <property type="entry name" value="R_hydratase"/>
    <property type="match status" value="1"/>
</dbReference>
<feature type="domain" description="CBS" evidence="2">
    <location>
        <begin position="11"/>
        <end position="65"/>
    </location>
</feature>
<dbReference type="PANTHER" id="PTHR43437:SF3">
    <property type="entry name" value="HYDROXYACYL-THIOESTER DEHYDRATASE TYPE 2, MITOCHONDRIAL"/>
    <property type="match status" value="1"/>
</dbReference>
<dbReference type="Gene3D" id="3.10.580.10">
    <property type="entry name" value="CBS-domain"/>
    <property type="match status" value="1"/>
</dbReference>
<dbReference type="SUPFAM" id="SSF54631">
    <property type="entry name" value="CBS-domain pair"/>
    <property type="match status" value="1"/>
</dbReference>
<dbReference type="Pfam" id="PF00571">
    <property type="entry name" value="CBS"/>
    <property type="match status" value="2"/>
</dbReference>
<dbReference type="InterPro" id="IPR046342">
    <property type="entry name" value="CBS_dom_sf"/>
</dbReference>
<dbReference type="EMBL" id="JBHSXN010000001">
    <property type="protein sequence ID" value="MFC6952278.1"/>
    <property type="molecule type" value="Genomic_DNA"/>
</dbReference>
<dbReference type="PANTHER" id="PTHR43437">
    <property type="entry name" value="HYDROXYACYL-THIOESTER DEHYDRATASE TYPE 2, MITOCHONDRIAL-RELATED"/>
    <property type="match status" value="1"/>
</dbReference>
<dbReference type="Proteomes" id="UP001596395">
    <property type="component" value="Unassembled WGS sequence"/>
</dbReference>
<feature type="domain" description="CBS" evidence="2">
    <location>
        <begin position="72"/>
        <end position="131"/>
    </location>
</feature>
<reference evidence="3 4" key="1">
    <citation type="journal article" date="2019" name="Int. J. Syst. Evol. Microbiol.">
        <title>The Global Catalogue of Microorganisms (GCM) 10K type strain sequencing project: providing services to taxonomists for standard genome sequencing and annotation.</title>
        <authorList>
            <consortium name="The Broad Institute Genomics Platform"/>
            <consortium name="The Broad Institute Genome Sequencing Center for Infectious Disease"/>
            <person name="Wu L."/>
            <person name="Ma J."/>
        </authorList>
    </citation>
    <scope>NUCLEOTIDE SEQUENCE [LARGE SCALE GENOMIC DNA]</scope>
    <source>
        <strain evidence="3 4">GX26</strain>
    </source>
</reference>
<proteinExistence type="predicted"/>
<organism evidence="3 4">
    <name type="scientific">Halorubellus litoreus</name>
    <dbReference type="NCBI Taxonomy" id="755308"/>
    <lineage>
        <taxon>Archaea</taxon>
        <taxon>Methanobacteriati</taxon>
        <taxon>Methanobacteriota</taxon>
        <taxon>Stenosarchaea group</taxon>
        <taxon>Halobacteria</taxon>
        <taxon>Halobacteriales</taxon>
        <taxon>Halorubellaceae</taxon>
        <taxon>Halorubellus</taxon>
    </lineage>
</organism>